<dbReference type="SUPFAM" id="SSF46894">
    <property type="entry name" value="C-terminal effector domain of the bipartite response regulators"/>
    <property type="match status" value="1"/>
</dbReference>
<dbReference type="RefSeq" id="WP_344230006.1">
    <property type="nucleotide sequence ID" value="NZ_BAAALH010000002.1"/>
</dbReference>
<keyword evidence="1" id="KW-0805">Transcription regulation</keyword>
<name>A0ABV8XV51_9MICC</name>
<dbReference type="Pfam" id="PF00196">
    <property type="entry name" value="GerE"/>
    <property type="match status" value="1"/>
</dbReference>
<reference evidence="6" key="1">
    <citation type="journal article" date="2019" name="Int. J. Syst. Evol. Microbiol.">
        <title>The Global Catalogue of Microorganisms (GCM) 10K type strain sequencing project: providing services to taxonomists for standard genome sequencing and annotation.</title>
        <authorList>
            <consortium name="The Broad Institute Genomics Platform"/>
            <consortium name="The Broad Institute Genome Sequencing Center for Infectious Disease"/>
            <person name="Wu L."/>
            <person name="Ma J."/>
        </authorList>
    </citation>
    <scope>NUCLEOTIDE SEQUENCE [LARGE SCALE GENOMIC DNA]</scope>
    <source>
        <strain evidence="6">CGMCC 1.12125</strain>
    </source>
</reference>
<proteinExistence type="predicted"/>
<evidence type="ECO:0000256" key="3">
    <source>
        <dbReference type="ARBA" id="ARBA00023163"/>
    </source>
</evidence>
<keyword evidence="2" id="KW-0238">DNA-binding</keyword>
<dbReference type="SMART" id="SM00421">
    <property type="entry name" value="HTH_LUXR"/>
    <property type="match status" value="1"/>
</dbReference>
<organism evidence="5 6">
    <name type="scientific">Citricoccus alkalitolerans</name>
    <dbReference type="NCBI Taxonomy" id="246603"/>
    <lineage>
        <taxon>Bacteria</taxon>
        <taxon>Bacillati</taxon>
        <taxon>Actinomycetota</taxon>
        <taxon>Actinomycetes</taxon>
        <taxon>Micrococcales</taxon>
        <taxon>Micrococcaceae</taxon>
        <taxon>Citricoccus</taxon>
    </lineage>
</organism>
<dbReference type="EMBL" id="JBHSEN010000001">
    <property type="protein sequence ID" value="MFC4428477.1"/>
    <property type="molecule type" value="Genomic_DNA"/>
</dbReference>
<dbReference type="InterPro" id="IPR036388">
    <property type="entry name" value="WH-like_DNA-bd_sf"/>
</dbReference>
<evidence type="ECO:0000256" key="1">
    <source>
        <dbReference type="ARBA" id="ARBA00023015"/>
    </source>
</evidence>
<evidence type="ECO:0000313" key="6">
    <source>
        <dbReference type="Proteomes" id="UP001595965"/>
    </source>
</evidence>
<dbReference type="PROSITE" id="PS50043">
    <property type="entry name" value="HTH_LUXR_2"/>
    <property type="match status" value="1"/>
</dbReference>
<dbReference type="PANTHER" id="PTHR44688:SF16">
    <property type="entry name" value="DNA-BINDING TRANSCRIPTIONAL ACTIVATOR DEVR_DOSR"/>
    <property type="match status" value="1"/>
</dbReference>
<dbReference type="PANTHER" id="PTHR44688">
    <property type="entry name" value="DNA-BINDING TRANSCRIPTIONAL ACTIVATOR DEVR_DOSR"/>
    <property type="match status" value="1"/>
</dbReference>
<evidence type="ECO:0000256" key="2">
    <source>
        <dbReference type="ARBA" id="ARBA00023125"/>
    </source>
</evidence>
<keyword evidence="6" id="KW-1185">Reference proteome</keyword>
<evidence type="ECO:0000259" key="4">
    <source>
        <dbReference type="PROSITE" id="PS50043"/>
    </source>
</evidence>
<dbReference type="PRINTS" id="PR00038">
    <property type="entry name" value="HTHLUXR"/>
</dbReference>
<dbReference type="InterPro" id="IPR000792">
    <property type="entry name" value="Tscrpt_reg_LuxR_C"/>
</dbReference>
<protein>
    <submittedName>
        <fullName evidence="5">Response regulator transcription factor</fullName>
    </submittedName>
</protein>
<gene>
    <name evidence="5" type="ORF">ACFO0K_02145</name>
</gene>
<keyword evidence="3" id="KW-0804">Transcription</keyword>
<comment type="caution">
    <text evidence="5">The sequence shown here is derived from an EMBL/GenBank/DDBJ whole genome shotgun (WGS) entry which is preliminary data.</text>
</comment>
<sequence length="658" mass="71308">MLTQEEVAGLSGRGTGDEVFAQVGGWLEAAEVLLADIGDLEGARSAVLSPLLRWIAARDPERLAAATAFLPEVTEQTLEAFRPDLSGRVPTIEELRELGLLCRDSGGRWFMPELVRNLLQQTCREQDPQQASTLSLAAAQATAGTGSVEQAMETAFESRSWNRIAELMLEHWVDLYIANAQLLGKFMARLPRFLLEQVDAIGVAARIAAGAGPDRMVFLLPSLAPDYDRDETAHRLRRTTERLYRSPGTRALTMGMLELSHLRLAGHFTESGHAGLRLRQALEKATAQNGVRPVLAGFTELQAGISLHLADRLAEARAAFEAAAHWTRGGVSDYVYADACGKLALLAVHEGNMETARHWLGLHEPPLSTVKWGHPMVARAGTLARIELALADLDVAAAREQLALLPAEVDTDEYWCAHARVLALTRTLEGHPDEAAGLVVGWRQERTYSARAPLSDRLLTEAFHLARHVHGENTPVPQWERSPGLANLEALRCLRTGNPDEAASALHRPVRTGRRNIAVAALLRELARTGADPATSDPQVIGSAAEARASGAALADLAGLHQLGWTPALHAGGVLDQDDVDRLDALGLPVTDLTPRPGLTQREQTVLDLLRQGMTRKQMAEATFRSENTIKAQLSSLYAKLGAASAAEALQQARHYGL</sequence>
<dbReference type="Gene3D" id="1.10.10.10">
    <property type="entry name" value="Winged helix-like DNA-binding domain superfamily/Winged helix DNA-binding domain"/>
    <property type="match status" value="1"/>
</dbReference>
<dbReference type="Proteomes" id="UP001595965">
    <property type="component" value="Unassembled WGS sequence"/>
</dbReference>
<dbReference type="CDD" id="cd06170">
    <property type="entry name" value="LuxR_C_like"/>
    <property type="match status" value="1"/>
</dbReference>
<dbReference type="InterPro" id="IPR016032">
    <property type="entry name" value="Sig_transdc_resp-reg_C-effctor"/>
</dbReference>
<feature type="domain" description="HTH luxR-type" evidence="4">
    <location>
        <begin position="592"/>
        <end position="657"/>
    </location>
</feature>
<accession>A0ABV8XV51</accession>
<evidence type="ECO:0000313" key="5">
    <source>
        <dbReference type="EMBL" id="MFC4428477.1"/>
    </source>
</evidence>